<dbReference type="WBParaSite" id="EEL_0000233601-mRNA-1">
    <property type="protein sequence ID" value="EEL_0000233601-mRNA-1"/>
    <property type="gene ID" value="EEL_0000233601"/>
</dbReference>
<evidence type="ECO:0000313" key="2">
    <source>
        <dbReference type="Proteomes" id="UP000050640"/>
    </source>
</evidence>
<dbReference type="AlphaFoldDB" id="A0A0R3RLH7"/>
<dbReference type="STRING" id="1147741.A0A0R3RLH7"/>
<keyword evidence="2" id="KW-1185">Reference proteome</keyword>
<feature type="region of interest" description="Disordered" evidence="1">
    <location>
        <begin position="1"/>
        <end position="29"/>
    </location>
</feature>
<evidence type="ECO:0000256" key="1">
    <source>
        <dbReference type="SAM" id="MobiDB-lite"/>
    </source>
</evidence>
<reference evidence="3" key="1">
    <citation type="submission" date="2017-02" db="UniProtKB">
        <authorList>
            <consortium name="WormBaseParasite"/>
        </authorList>
    </citation>
    <scope>IDENTIFICATION</scope>
</reference>
<proteinExistence type="predicted"/>
<feature type="region of interest" description="Disordered" evidence="1">
    <location>
        <begin position="166"/>
        <end position="189"/>
    </location>
</feature>
<accession>A0A0R3RLH7</accession>
<name>A0A0R3RLH7_9BILA</name>
<protein>
    <submittedName>
        <fullName evidence="3">Uncharacterized protein</fullName>
    </submittedName>
</protein>
<sequence>MNSNEREEGGEEGESNNTLLPDLPPKVRPKSYSFVGSKDVTYKKNIAKRIGDSEISKINSFEKISSMTNLDSHSKARSFLRDFRKLFMKNKTSMGTASATITSTNITASSVTSSNIMNHSLGSIKMENEMGNLNDSITPLRKKSSSWSQCDAQKLLRKCRKSADSKFASKRINSPIRAQQRNSRKMGPANHAITENTRYKITVYSKVSLLFVETIPFIC</sequence>
<dbReference type="Proteomes" id="UP000050640">
    <property type="component" value="Unplaced"/>
</dbReference>
<evidence type="ECO:0000313" key="3">
    <source>
        <dbReference type="WBParaSite" id="EEL_0000233601-mRNA-1"/>
    </source>
</evidence>
<organism evidence="2 3">
    <name type="scientific">Elaeophora elaphi</name>
    <dbReference type="NCBI Taxonomy" id="1147741"/>
    <lineage>
        <taxon>Eukaryota</taxon>
        <taxon>Metazoa</taxon>
        <taxon>Ecdysozoa</taxon>
        <taxon>Nematoda</taxon>
        <taxon>Chromadorea</taxon>
        <taxon>Rhabditida</taxon>
        <taxon>Spirurina</taxon>
        <taxon>Spiruromorpha</taxon>
        <taxon>Filarioidea</taxon>
        <taxon>Onchocercidae</taxon>
        <taxon>Elaeophora</taxon>
    </lineage>
</organism>